<evidence type="ECO:0000313" key="2">
    <source>
        <dbReference type="Proteomes" id="UP000265520"/>
    </source>
</evidence>
<comment type="caution">
    <text evidence="1">The sequence shown here is derived from an EMBL/GenBank/DDBJ whole genome shotgun (WGS) entry which is preliminary data.</text>
</comment>
<protein>
    <submittedName>
        <fullName evidence="1">Uncharacterized protein</fullName>
    </submittedName>
</protein>
<dbReference type="EMBL" id="LXQA010054703">
    <property type="protein sequence ID" value="MCI04232.1"/>
    <property type="molecule type" value="Genomic_DNA"/>
</dbReference>
<accession>A0A392NXP8</accession>
<dbReference type="AlphaFoldDB" id="A0A392NXP8"/>
<sequence length="42" mass="4523">MVRNGELSRLASSHHPRLASSTLAWRASPDLGLSFEFGPSLA</sequence>
<reference evidence="1 2" key="1">
    <citation type="journal article" date="2018" name="Front. Plant Sci.">
        <title>Red Clover (Trifolium pratense) and Zigzag Clover (T. medium) - A Picture of Genomic Similarities and Differences.</title>
        <authorList>
            <person name="Dluhosova J."/>
            <person name="Istvanek J."/>
            <person name="Nedelnik J."/>
            <person name="Repkova J."/>
        </authorList>
    </citation>
    <scope>NUCLEOTIDE SEQUENCE [LARGE SCALE GENOMIC DNA]</scope>
    <source>
        <strain evidence="2">cv. 10/8</strain>
        <tissue evidence="1">Leaf</tissue>
    </source>
</reference>
<name>A0A392NXP8_9FABA</name>
<dbReference type="Proteomes" id="UP000265520">
    <property type="component" value="Unassembled WGS sequence"/>
</dbReference>
<keyword evidence="2" id="KW-1185">Reference proteome</keyword>
<evidence type="ECO:0000313" key="1">
    <source>
        <dbReference type="EMBL" id="MCI04232.1"/>
    </source>
</evidence>
<organism evidence="1 2">
    <name type="scientific">Trifolium medium</name>
    <dbReference type="NCBI Taxonomy" id="97028"/>
    <lineage>
        <taxon>Eukaryota</taxon>
        <taxon>Viridiplantae</taxon>
        <taxon>Streptophyta</taxon>
        <taxon>Embryophyta</taxon>
        <taxon>Tracheophyta</taxon>
        <taxon>Spermatophyta</taxon>
        <taxon>Magnoliopsida</taxon>
        <taxon>eudicotyledons</taxon>
        <taxon>Gunneridae</taxon>
        <taxon>Pentapetalae</taxon>
        <taxon>rosids</taxon>
        <taxon>fabids</taxon>
        <taxon>Fabales</taxon>
        <taxon>Fabaceae</taxon>
        <taxon>Papilionoideae</taxon>
        <taxon>50 kb inversion clade</taxon>
        <taxon>NPAAA clade</taxon>
        <taxon>Hologalegina</taxon>
        <taxon>IRL clade</taxon>
        <taxon>Trifolieae</taxon>
        <taxon>Trifolium</taxon>
    </lineage>
</organism>
<proteinExistence type="predicted"/>